<dbReference type="Proteomes" id="UP000037193">
    <property type="component" value="Unassembled WGS sequence"/>
</dbReference>
<proteinExistence type="predicted"/>
<protein>
    <submittedName>
        <fullName evidence="1">Uncharacterized protein</fullName>
    </submittedName>
</protein>
<evidence type="ECO:0000313" key="1">
    <source>
        <dbReference type="EMBL" id="KOA42954.1"/>
    </source>
</evidence>
<organism evidence="1 2">
    <name type="scientific">Bifidobacterium breve MCC 1128</name>
    <dbReference type="NCBI Taxonomy" id="1365965"/>
    <lineage>
        <taxon>Bacteria</taxon>
        <taxon>Bacillati</taxon>
        <taxon>Actinomycetota</taxon>
        <taxon>Actinomycetes</taxon>
        <taxon>Bifidobacteriales</taxon>
        <taxon>Bifidobacteriaceae</taxon>
        <taxon>Bifidobacterium</taxon>
    </lineage>
</organism>
<dbReference type="AlphaFoldDB" id="A0A0L7B665"/>
<dbReference type="EMBL" id="AVQD01000003">
    <property type="protein sequence ID" value="KOA42954.1"/>
    <property type="molecule type" value="Genomic_DNA"/>
</dbReference>
<reference evidence="1 2" key="1">
    <citation type="journal article" date="2015" name="Int J Genomics">
        <title>Comparative Genomics Revealed Genetic Diversity and Species/Strain-Level Differences in Carbohydrate Metabolism of Three Probiotic Bifidobacterial Species.</title>
        <authorList>
            <person name="Odamaki T."/>
            <person name="Horigome A."/>
            <person name="Sugahara H."/>
            <person name="Hashikura N."/>
            <person name="Minami J."/>
            <person name="Xiao J.Z."/>
            <person name="Abe F."/>
        </authorList>
    </citation>
    <scope>NUCLEOTIDE SEQUENCE [LARGE SCALE GENOMIC DNA]</scope>
    <source>
        <strain evidence="1 2">MCC 1128</strain>
    </source>
</reference>
<gene>
    <name evidence="1" type="ORF">BBM1128_01955</name>
</gene>
<dbReference type="PATRIC" id="fig|1365965.3.peg.393"/>
<sequence>MKKLNNDPSRNVNAVSGMWVRLRKDDSKYDVRYVNAKVKRIWRLSETSAGTSWNVQAKGEKKYAELLGGMKASQTDLEHGWFLIPDGERKAYGFTVPVLTGMDAKSVSGITVADFESRWTCEGERFATVDHWPEQGMVRYLPSVEEAAEDDEPVPEFSDDEPSADDWAEYYESLADVYTADMEEPAPITQEIAEVPPKTNELAVSYATLPDLMMAKECPELQGLGHIRHFRTSKGRKVAYIASANGRCVVAYRARYERGSDKQLEKAVADYVAVARDLWAKAA</sequence>
<accession>A0A0L7B665</accession>
<evidence type="ECO:0000313" key="2">
    <source>
        <dbReference type="Proteomes" id="UP000037193"/>
    </source>
</evidence>
<dbReference type="RefSeq" id="WP_052789114.1">
    <property type="nucleotide sequence ID" value="NZ_AVQD01000003.1"/>
</dbReference>
<name>A0A0L7B665_BIFBR</name>
<comment type="caution">
    <text evidence="1">The sequence shown here is derived from an EMBL/GenBank/DDBJ whole genome shotgun (WGS) entry which is preliminary data.</text>
</comment>